<evidence type="ECO:0000313" key="1">
    <source>
        <dbReference type="EMBL" id="DAD99630.1"/>
    </source>
</evidence>
<organism evidence="1">
    <name type="scientific">Siphoviridae sp. ct6bb17</name>
    <dbReference type="NCBI Taxonomy" id="2825345"/>
    <lineage>
        <taxon>Viruses</taxon>
        <taxon>Duplodnaviria</taxon>
        <taxon>Heunggongvirae</taxon>
        <taxon>Uroviricota</taxon>
        <taxon>Caudoviricetes</taxon>
    </lineage>
</organism>
<reference evidence="1" key="1">
    <citation type="journal article" date="2021" name="Proc. Natl. Acad. Sci. U.S.A.">
        <title>A Catalog of Tens of Thousands of Viruses from Human Metagenomes Reveals Hidden Associations with Chronic Diseases.</title>
        <authorList>
            <person name="Tisza M.J."/>
            <person name="Buck C.B."/>
        </authorList>
    </citation>
    <scope>NUCLEOTIDE SEQUENCE</scope>
    <source>
        <strain evidence="1">Ct6bb17</strain>
    </source>
</reference>
<proteinExistence type="predicted"/>
<protein>
    <submittedName>
        <fullName evidence="1">Major tail protein</fullName>
    </submittedName>
</protein>
<sequence>MDKKVFSDYYITKATVKFEDETKSVGNIIAQVLGSIGTLEESMDSRIVTKNFEGVEETVSVKGTGTGELKVTAHVREDVFKKAYGMEFEALKDGVYAYGKNSKHKYFCFTAEVQDEYERVKYRAYPRCIITDGIARKTENGADEVAQVEFTIKVTPDEKGNGLYEATLEELQDATLKQNWIEKFNIADVYEEAA</sequence>
<dbReference type="EMBL" id="BK015290">
    <property type="protein sequence ID" value="DAD99630.1"/>
    <property type="molecule type" value="Genomic_DNA"/>
</dbReference>
<accession>A0A8S5NXU9</accession>
<name>A0A8S5NXU9_9CAUD</name>